<name>A0ABT7UVC3_9LACO</name>
<reference evidence="2" key="1">
    <citation type="submission" date="2023-06" db="EMBL/GenBank/DDBJ databases">
        <title>Identification and characterization of horizontal gene transfer across gut microbiota members of farm animals based on homology search.</title>
        <authorList>
            <person name="Zeman M."/>
            <person name="Kubasova T."/>
            <person name="Jahodarova E."/>
            <person name="Nykrynova M."/>
            <person name="Rychlik I."/>
        </authorList>
    </citation>
    <scope>NUCLEOTIDE SEQUENCE [LARGE SCALE GENOMIC DNA]</scope>
    <source>
        <strain evidence="2">161_Gplus</strain>
    </source>
</reference>
<evidence type="ECO:0000313" key="1">
    <source>
        <dbReference type="EMBL" id="MDM8265656.1"/>
    </source>
</evidence>
<accession>A0ABT7UVC3</accession>
<gene>
    <name evidence="1" type="ORF">QUW44_00505</name>
</gene>
<protein>
    <submittedName>
        <fullName evidence="1">Uncharacterized protein</fullName>
    </submittedName>
</protein>
<sequence length="79" mass="9305">MDVRNMDIYSVRDKFSDHWVDIEFMNGKKDHCWFFDISEEPDVDVDSDVLVYNHTGSLNYGNEYALNDIKSITINDSKH</sequence>
<reference evidence="1 2" key="2">
    <citation type="submission" date="2023-06" db="EMBL/GenBank/DDBJ databases">
        <authorList>
            <person name="Zeman M."/>
            <person name="Kubasova T."/>
            <person name="Jahodarova E."/>
            <person name="Nykrynova M."/>
            <person name="Rychlik I."/>
        </authorList>
    </citation>
    <scope>NUCLEOTIDE SEQUENCE [LARGE SCALE GENOMIC DNA]</scope>
    <source>
        <strain evidence="1 2">161_Gplus</strain>
    </source>
</reference>
<organism evidence="1 2">
    <name type="scientific">Limosilactobacillus pontis</name>
    <dbReference type="NCBI Taxonomy" id="35787"/>
    <lineage>
        <taxon>Bacteria</taxon>
        <taxon>Bacillati</taxon>
        <taxon>Bacillota</taxon>
        <taxon>Bacilli</taxon>
        <taxon>Lactobacillales</taxon>
        <taxon>Lactobacillaceae</taxon>
        <taxon>Limosilactobacillus</taxon>
    </lineage>
</organism>
<dbReference type="Proteomes" id="UP001529343">
    <property type="component" value="Unassembled WGS sequence"/>
</dbReference>
<evidence type="ECO:0000313" key="2">
    <source>
        <dbReference type="Proteomes" id="UP001529343"/>
    </source>
</evidence>
<dbReference type="RefSeq" id="WP_289585595.1">
    <property type="nucleotide sequence ID" value="NZ_JAUDDW010000001.1"/>
</dbReference>
<comment type="caution">
    <text evidence="1">The sequence shown here is derived from an EMBL/GenBank/DDBJ whole genome shotgun (WGS) entry which is preliminary data.</text>
</comment>
<keyword evidence="2" id="KW-1185">Reference proteome</keyword>
<dbReference type="EMBL" id="JAUDDW010000001">
    <property type="protein sequence ID" value="MDM8265656.1"/>
    <property type="molecule type" value="Genomic_DNA"/>
</dbReference>
<proteinExistence type="predicted"/>